<accession>A0ABX9F912</accession>
<gene>
    <name evidence="1" type="ORF">DP176_05885</name>
</gene>
<name>A0ABX9F912_9BURK</name>
<proteinExistence type="predicted"/>
<sequence>MTNLNREQWLMEAVKHIAPIFEMRGYSIPPVKVSVGFPSTGGKGRHLGQCWSSKSAEDNINQIFIAPHLKTPLNFLDTLVHELVHAVDNCESGHGEGFKKIAIDVGLKGPMRSAGAGEHLKQDLIRITEKLGTFPHGRLSLPIPTAQKAPKRPGAKCAKCGYEVVMLKKHLDLGPPICPKDMEGMEETGEWSELN</sequence>
<organism evidence="1 2">
    <name type="scientific">Polynucleobacter paneuropaeus</name>
    <dbReference type="NCBI Taxonomy" id="2527775"/>
    <lineage>
        <taxon>Bacteria</taxon>
        <taxon>Pseudomonadati</taxon>
        <taxon>Pseudomonadota</taxon>
        <taxon>Betaproteobacteria</taxon>
        <taxon>Burkholderiales</taxon>
        <taxon>Burkholderiaceae</taxon>
        <taxon>Polynucleobacter</taxon>
    </lineage>
</organism>
<evidence type="ECO:0000313" key="1">
    <source>
        <dbReference type="EMBL" id="RAZ42102.1"/>
    </source>
</evidence>
<dbReference type="RefSeq" id="WP_112237971.1">
    <property type="nucleotide sequence ID" value="NZ_QMCH01000003.1"/>
</dbReference>
<dbReference type="Proteomes" id="UP000251072">
    <property type="component" value="Unassembled WGS sequence"/>
</dbReference>
<reference evidence="1 2" key="1">
    <citation type="submission" date="2018-06" db="EMBL/GenBank/DDBJ databases">
        <title>Genome of strain Polynucleobacter sp. FUKU-NW-11.</title>
        <authorList>
            <person name="Hahn M.W."/>
        </authorList>
    </citation>
    <scope>NUCLEOTIDE SEQUENCE [LARGE SCALE GENOMIC DNA]</scope>
    <source>
        <strain evidence="2">FUKU-NW11</strain>
    </source>
</reference>
<comment type="caution">
    <text evidence="1">The sequence shown here is derived from an EMBL/GenBank/DDBJ whole genome shotgun (WGS) entry which is preliminary data.</text>
</comment>
<keyword evidence="2" id="KW-1185">Reference proteome</keyword>
<evidence type="ECO:0000313" key="2">
    <source>
        <dbReference type="Proteomes" id="UP000251072"/>
    </source>
</evidence>
<protein>
    <submittedName>
        <fullName evidence="1">M48 family peptidase</fullName>
    </submittedName>
</protein>
<dbReference type="EMBL" id="QMCH01000003">
    <property type="protein sequence ID" value="RAZ42102.1"/>
    <property type="molecule type" value="Genomic_DNA"/>
</dbReference>